<dbReference type="GO" id="GO:0016853">
    <property type="term" value="F:isomerase activity"/>
    <property type="evidence" value="ECO:0007669"/>
    <property type="project" value="UniProtKB-KW"/>
</dbReference>
<keyword evidence="3" id="KW-1185">Reference proteome</keyword>
<feature type="domain" description="Mycothiol-dependent maleylpyruvate isomerase metal-binding" evidence="1">
    <location>
        <begin position="16"/>
        <end position="152"/>
    </location>
</feature>
<dbReference type="NCBIfam" id="TIGR03083">
    <property type="entry name" value="maleylpyruvate isomerase family mycothiol-dependent enzyme"/>
    <property type="match status" value="1"/>
</dbReference>
<keyword evidence="2" id="KW-0413">Isomerase</keyword>
<accession>A0ABW0ZUT3</accession>
<name>A0ABW0ZUT3_9ACTN</name>
<dbReference type="Proteomes" id="UP001596074">
    <property type="component" value="Unassembled WGS sequence"/>
</dbReference>
<dbReference type="Pfam" id="PF11716">
    <property type="entry name" value="MDMPI_N"/>
    <property type="match status" value="1"/>
</dbReference>
<organism evidence="2 3">
    <name type="scientific">Actinomadura rugatobispora</name>
    <dbReference type="NCBI Taxonomy" id="1994"/>
    <lineage>
        <taxon>Bacteria</taxon>
        <taxon>Bacillati</taxon>
        <taxon>Actinomycetota</taxon>
        <taxon>Actinomycetes</taxon>
        <taxon>Streptosporangiales</taxon>
        <taxon>Thermomonosporaceae</taxon>
        <taxon>Actinomadura</taxon>
    </lineage>
</organism>
<comment type="caution">
    <text evidence="2">The sequence shown here is derived from an EMBL/GenBank/DDBJ whole genome shotgun (WGS) entry which is preliminary data.</text>
</comment>
<sequence>MNAEILQGLDPFDIFDAEAHRLDAYFASLTAPDWDHASRCEGWSVRDVLAHLAGEELYNHACLDDDLDGLFAVMQKEGVDDVGSFNEWCVRQRRDLPVGEVMEEWRRKNGETRRRMRALGAGADLPTLAGPYPVGLQTFHYASEYATHADDVKVPVEQGEEPDRTAWRARVGLFALDEQDSPVLVEGIAGGFRVELDDETAELSAADFVDATTGRLSSDHGLDPELRDALVCLA</sequence>
<gene>
    <name evidence="2" type="ORF">ACFPZN_12740</name>
</gene>
<dbReference type="InterPro" id="IPR017517">
    <property type="entry name" value="Maleyloyr_isom"/>
</dbReference>
<evidence type="ECO:0000313" key="2">
    <source>
        <dbReference type="EMBL" id="MFC5746482.1"/>
    </source>
</evidence>
<proteinExistence type="predicted"/>
<dbReference type="InterPro" id="IPR034660">
    <property type="entry name" value="DinB/YfiT-like"/>
</dbReference>
<reference evidence="3" key="1">
    <citation type="journal article" date="2019" name="Int. J. Syst. Evol. Microbiol.">
        <title>The Global Catalogue of Microorganisms (GCM) 10K type strain sequencing project: providing services to taxonomists for standard genome sequencing and annotation.</title>
        <authorList>
            <consortium name="The Broad Institute Genomics Platform"/>
            <consortium name="The Broad Institute Genome Sequencing Center for Infectious Disease"/>
            <person name="Wu L."/>
            <person name="Ma J."/>
        </authorList>
    </citation>
    <scope>NUCLEOTIDE SEQUENCE [LARGE SCALE GENOMIC DNA]</scope>
    <source>
        <strain evidence="3">KCTC 42087</strain>
    </source>
</reference>
<evidence type="ECO:0000313" key="3">
    <source>
        <dbReference type="Proteomes" id="UP001596074"/>
    </source>
</evidence>
<dbReference type="InterPro" id="IPR024344">
    <property type="entry name" value="MDMPI_metal-binding"/>
</dbReference>
<protein>
    <submittedName>
        <fullName evidence="2">Maleylpyruvate isomerase family mycothiol-dependent enzyme</fullName>
    </submittedName>
</protein>
<dbReference type="RefSeq" id="WP_378282104.1">
    <property type="nucleotide sequence ID" value="NZ_JBHSON010000014.1"/>
</dbReference>
<dbReference type="SUPFAM" id="SSF109854">
    <property type="entry name" value="DinB/YfiT-like putative metalloenzymes"/>
    <property type="match status" value="1"/>
</dbReference>
<evidence type="ECO:0000259" key="1">
    <source>
        <dbReference type="Pfam" id="PF11716"/>
    </source>
</evidence>
<dbReference type="EMBL" id="JBHSON010000014">
    <property type="protein sequence ID" value="MFC5746482.1"/>
    <property type="molecule type" value="Genomic_DNA"/>
</dbReference>
<dbReference type="Gene3D" id="1.20.120.450">
    <property type="entry name" value="dinb family like domain"/>
    <property type="match status" value="1"/>
</dbReference>